<evidence type="ECO:0000256" key="2">
    <source>
        <dbReference type="ARBA" id="ARBA00022969"/>
    </source>
</evidence>
<dbReference type="InterPro" id="IPR052731">
    <property type="entry name" value="B_subtilis_Trans_State_Reg"/>
</dbReference>
<keyword evidence="5" id="KW-0010">Activator</keyword>
<feature type="compositionally biased region" description="Acidic residues" evidence="8">
    <location>
        <begin position="100"/>
        <end position="109"/>
    </location>
</feature>
<dbReference type="Gene3D" id="2.10.260.10">
    <property type="match status" value="1"/>
</dbReference>
<keyword evidence="6" id="KW-0804">Transcription</keyword>
<evidence type="ECO:0000313" key="11">
    <source>
        <dbReference type="Proteomes" id="UP000062160"/>
    </source>
</evidence>
<dbReference type="FunFam" id="2.10.260.10:FF:000001">
    <property type="entry name" value="Stage V sporulation protein T"/>
    <property type="match status" value="1"/>
</dbReference>
<dbReference type="PANTHER" id="PTHR36432:SF4">
    <property type="entry name" value="TRANSITION STATE REGULATOR ABH-RELATED"/>
    <property type="match status" value="1"/>
</dbReference>
<feature type="domain" description="SpoVT-AbrB" evidence="9">
    <location>
        <begin position="5"/>
        <end position="50"/>
    </location>
</feature>
<dbReference type="Pfam" id="PF04014">
    <property type="entry name" value="MazE_antitoxin"/>
    <property type="match status" value="1"/>
</dbReference>
<evidence type="ECO:0000256" key="8">
    <source>
        <dbReference type="SAM" id="MobiDB-lite"/>
    </source>
</evidence>
<evidence type="ECO:0000256" key="5">
    <source>
        <dbReference type="ARBA" id="ARBA00023159"/>
    </source>
</evidence>
<evidence type="ECO:0000313" key="10">
    <source>
        <dbReference type="EMBL" id="GAQ24840.1"/>
    </source>
</evidence>
<dbReference type="RefSeq" id="WP_083497644.1">
    <property type="nucleotide sequence ID" value="NZ_BSDN01000003.1"/>
</dbReference>
<keyword evidence="3" id="KW-0805">Transcription regulation</keyword>
<dbReference type="EMBL" id="DF977000">
    <property type="protein sequence ID" value="GAQ24840.1"/>
    <property type="molecule type" value="Genomic_DNA"/>
</dbReference>
<keyword evidence="4 7" id="KW-0238">DNA-binding</keyword>
<evidence type="ECO:0000256" key="3">
    <source>
        <dbReference type="ARBA" id="ARBA00023015"/>
    </source>
</evidence>
<gene>
    <name evidence="10" type="ORF">TSYNT_6221</name>
</gene>
<keyword evidence="11" id="KW-1185">Reference proteome</keyword>
<dbReference type="Proteomes" id="UP000062160">
    <property type="component" value="Unassembled WGS sequence"/>
</dbReference>
<dbReference type="PANTHER" id="PTHR36432">
    <property type="match status" value="1"/>
</dbReference>
<keyword evidence="2" id="KW-0749">Sporulation</keyword>
<evidence type="ECO:0000256" key="4">
    <source>
        <dbReference type="ARBA" id="ARBA00023125"/>
    </source>
</evidence>
<dbReference type="PROSITE" id="PS51740">
    <property type="entry name" value="SPOVT_ABRB"/>
    <property type="match status" value="1"/>
</dbReference>
<proteinExistence type="predicted"/>
<evidence type="ECO:0000256" key="7">
    <source>
        <dbReference type="PROSITE-ProRule" id="PRU01076"/>
    </source>
</evidence>
<protein>
    <submittedName>
        <fullName evidence="10">Transcriptional pleiotropic regulator</fullName>
    </submittedName>
</protein>
<dbReference type="InterPro" id="IPR007159">
    <property type="entry name" value="SpoVT-AbrB_dom"/>
</dbReference>
<dbReference type="SUPFAM" id="SSF89447">
    <property type="entry name" value="AbrB/MazE/MraZ-like"/>
    <property type="match status" value="1"/>
</dbReference>
<dbReference type="GO" id="GO:0030435">
    <property type="term" value="P:sporulation resulting in formation of a cellular spore"/>
    <property type="evidence" value="ECO:0007669"/>
    <property type="project" value="UniProtKB-KW"/>
</dbReference>
<evidence type="ECO:0000256" key="1">
    <source>
        <dbReference type="ARBA" id="ARBA00022491"/>
    </source>
</evidence>
<dbReference type="GO" id="GO:0003677">
    <property type="term" value="F:DNA binding"/>
    <property type="evidence" value="ECO:0007669"/>
    <property type="project" value="UniProtKB-UniRule"/>
</dbReference>
<accession>A0A0U9I3S0</accession>
<reference evidence="10" key="1">
    <citation type="journal article" date="2016" name="Genome Announc.">
        <title>Draft Genome Sequence of the Syntrophic Lactate-Degrading Bacterium Tepidanaerobacter syntrophicus JLT.</title>
        <authorList>
            <person name="Matsuura N."/>
            <person name="Ohashi A."/>
            <person name="Tourlousse D.M."/>
            <person name="Sekiguchi Y."/>
        </authorList>
    </citation>
    <scope>NUCLEOTIDE SEQUENCE [LARGE SCALE GENOMIC DNA]</scope>
    <source>
        <strain evidence="10">JL</strain>
    </source>
</reference>
<dbReference type="InterPro" id="IPR037914">
    <property type="entry name" value="SpoVT-AbrB_sf"/>
</dbReference>
<keyword evidence="1" id="KW-0678">Repressor</keyword>
<organism evidence="10">
    <name type="scientific">Tepidanaerobacter syntrophicus</name>
    <dbReference type="NCBI Taxonomy" id="224999"/>
    <lineage>
        <taxon>Bacteria</taxon>
        <taxon>Bacillati</taxon>
        <taxon>Bacillota</taxon>
        <taxon>Clostridia</taxon>
        <taxon>Thermosediminibacterales</taxon>
        <taxon>Tepidanaerobacteraceae</taxon>
        <taxon>Tepidanaerobacter</taxon>
    </lineage>
</organism>
<dbReference type="OrthoDB" id="9782993at2"/>
<dbReference type="SMART" id="SM00966">
    <property type="entry name" value="SpoVT_AbrB"/>
    <property type="match status" value="1"/>
</dbReference>
<dbReference type="NCBIfam" id="TIGR01439">
    <property type="entry name" value="lp_hng_hel_AbrB"/>
    <property type="match status" value="1"/>
</dbReference>
<dbReference type="STRING" id="224999.GCA_001485475_00846"/>
<dbReference type="GO" id="GO:0042802">
    <property type="term" value="F:identical protein binding"/>
    <property type="evidence" value="ECO:0007669"/>
    <property type="project" value="UniProtKB-ARBA"/>
</dbReference>
<evidence type="ECO:0000259" key="9">
    <source>
        <dbReference type="PROSITE" id="PS51740"/>
    </source>
</evidence>
<sequence length="109" mass="12050">MKSTGIVRKVDNLGRIVIPIELRKTLGISVKDPLEIYVDTDKIILKKYLPACIFCGNAEDLIVFDGKNICKDCAKKIEKALVKRTVEGNPSKRSARLTDDDSEASAEAK</sequence>
<name>A0A0U9I3S0_9FIRM</name>
<evidence type="ECO:0000256" key="6">
    <source>
        <dbReference type="ARBA" id="ARBA00023163"/>
    </source>
</evidence>
<dbReference type="AlphaFoldDB" id="A0A0U9I3S0"/>
<feature type="region of interest" description="Disordered" evidence="8">
    <location>
        <begin position="87"/>
        <end position="109"/>
    </location>
</feature>